<dbReference type="PROSITE" id="PS00463">
    <property type="entry name" value="ZN2_CY6_FUNGAL_1"/>
    <property type="match status" value="1"/>
</dbReference>
<feature type="compositionally biased region" description="Low complexity" evidence="2">
    <location>
        <begin position="266"/>
        <end position="286"/>
    </location>
</feature>
<feature type="compositionally biased region" description="Polar residues" evidence="2">
    <location>
        <begin position="287"/>
        <end position="314"/>
    </location>
</feature>
<evidence type="ECO:0000256" key="1">
    <source>
        <dbReference type="ARBA" id="ARBA00023242"/>
    </source>
</evidence>
<dbReference type="Pfam" id="PF00172">
    <property type="entry name" value="Zn_clus"/>
    <property type="match status" value="1"/>
</dbReference>
<feature type="compositionally biased region" description="Polar residues" evidence="2">
    <location>
        <begin position="60"/>
        <end position="77"/>
    </location>
</feature>
<evidence type="ECO:0000256" key="2">
    <source>
        <dbReference type="SAM" id="MobiDB-lite"/>
    </source>
</evidence>
<dbReference type="GO" id="GO:0008270">
    <property type="term" value="F:zinc ion binding"/>
    <property type="evidence" value="ECO:0007669"/>
    <property type="project" value="InterPro"/>
</dbReference>
<feature type="compositionally biased region" description="Low complexity" evidence="2">
    <location>
        <begin position="37"/>
        <end position="47"/>
    </location>
</feature>
<dbReference type="OrthoDB" id="4150019at2759"/>
<feature type="region of interest" description="Disordered" evidence="2">
    <location>
        <begin position="1"/>
        <end position="122"/>
    </location>
</feature>
<evidence type="ECO:0000313" key="5">
    <source>
        <dbReference type="Proteomes" id="UP000240883"/>
    </source>
</evidence>
<dbReference type="AlphaFoldDB" id="A0A2T2NUS1"/>
<evidence type="ECO:0000259" key="3">
    <source>
        <dbReference type="PROSITE" id="PS50048"/>
    </source>
</evidence>
<evidence type="ECO:0000313" key="4">
    <source>
        <dbReference type="EMBL" id="PSN69036.1"/>
    </source>
</evidence>
<feature type="compositionally biased region" description="Polar residues" evidence="2">
    <location>
        <begin position="171"/>
        <end position="180"/>
    </location>
</feature>
<dbReference type="CDD" id="cd00067">
    <property type="entry name" value="GAL4"/>
    <property type="match status" value="1"/>
</dbReference>
<dbReference type="EMBL" id="KZ678133">
    <property type="protein sequence ID" value="PSN69036.1"/>
    <property type="molecule type" value="Genomic_DNA"/>
</dbReference>
<proteinExistence type="predicted"/>
<dbReference type="SUPFAM" id="SSF57701">
    <property type="entry name" value="Zn2/Cys6 DNA-binding domain"/>
    <property type="match status" value="1"/>
</dbReference>
<dbReference type="GO" id="GO:0000981">
    <property type="term" value="F:DNA-binding transcription factor activity, RNA polymerase II-specific"/>
    <property type="evidence" value="ECO:0007669"/>
    <property type="project" value="InterPro"/>
</dbReference>
<gene>
    <name evidence="4" type="ORF">BS50DRAFT_331157</name>
</gene>
<dbReference type="Proteomes" id="UP000240883">
    <property type="component" value="Unassembled WGS sequence"/>
</dbReference>
<protein>
    <recommendedName>
        <fullName evidence="3">Zn(2)-C6 fungal-type domain-containing protein</fullName>
    </recommendedName>
</protein>
<accession>A0A2T2NUS1</accession>
<dbReference type="InterPro" id="IPR036864">
    <property type="entry name" value="Zn2-C6_fun-type_DNA-bd_sf"/>
</dbReference>
<keyword evidence="5" id="KW-1185">Reference proteome</keyword>
<feature type="domain" description="Zn(2)-C6 fungal-type" evidence="3">
    <location>
        <begin position="131"/>
        <end position="165"/>
    </location>
</feature>
<dbReference type="Gene3D" id="4.10.240.10">
    <property type="entry name" value="Zn(2)-C6 fungal-type DNA-binding domain"/>
    <property type="match status" value="1"/>
</dbReference>
<feature type="region of interest" description="Disordered" evidence="2">
    <location>
        <begin position="170"/>
        <end position="240"/>
    </location>
</feature>
<dbReference type="PANTHER" id="PTHR31668">
    <property type="entry name" value="GLUCOSE TRANSPORT TRANSCRIPTION REGULATOR RGT1-RELATED-RELATED"/>
    <property type="match status" value="1"/>
</dbReference>
<dbReference type="InterPro" id="IPR001138">
    <property type="entry name" value="Zn2Cys6_DnaBD"/>
</dbReference>
<name>A0A2T2NUS1_CORCC</name>
<sequence>MAVGVERPAKRPANLDHAAPLIHPRSTAMSYNPLPLPTGVLPVTDPTSLARPQEDLADFSNPQLTTHPLAASPQQSASKKRRPSKGKVPAEIRRSSSTPHMRNLALGTSGELSPTADKRRNKLGYHRTSVACGHCRRRKIRCLLSPDDPQGRCANCIRLKKECNFYPVEQNPENQRSQSGAAKDSNTGAPTSSTTSSPRHPPSISGEAPFAGPPSANPAAGRYGVQPETEIDPHQVPHSSGIHAQNAQFAYPHAIDTQWPPTTGFLPSSSLAESSPSSSGYWRPSPTTTSAYGSESNISGAQTPATMSTTSNMSYGGHPENHGWPQPNFQPPTRSMSYGNIEGLPQQYSAQGLGIQQDYPRRTSPYPYPTIDTNPSTIHSGATAGNSSAPLSAPILPNHQYSYPPPWNPYGGMQNQAAEMPMPGRSMSAQWYSEPGQLDQVQEEGAPPMTYTHHGMSQFYSGA</sequence>
<reference evidence="4 5" key="1">
    <citation type="journal article" date="2018" name="Front. Microbiol.">
        <title>Genome-Wide Analysis of Corynespora cassiicola Leaf Fall Disease Putative Effectors.</title>
        <authorList>
            <person name="Lopez D."/>
            <person name="Ribeiro S."/>
            <person name="Label P."/>
            <person name="Fumanal B."/>
            <person name="Venisse J.S."/>
            <person name="Kohler A."/>
            <person name="de Oliveira R.R."/>
            <person name="Labutti K."/>
            <person name="Lipzen A."/>
            <person name="Lail K."/>
            <person name="Bauer D."/>
            <person name="Ohm R.A."/>
            <person name="Barry K.W."/>
            <person name="Spatafora J."/>
            <person name="Grigoriev I.V."/>
            <person name="Martin F.M."/>
            <person name="Pujade-Renaud V."/>
        </authorList>
    </citation>
    <scope>NUCLEOTIDE SEQUENCE [LARGE SCALE GENOMIC DNA]</scope>
    <source>
        <strain evidence="4 5">Philippines</strain>
    </source>
</reference>
<feature type="region of interest" description="Disordered" evidence="2">
    <location>
        <begin position="260"/>
        <end position="334"/>
    </location>
</feature>
<dbReference type="SMART" id="SM00066">
    <property type="entry name" value="GAL4"/>
    <property type="match status" value="1"/>
</dbReference>
<feature type="compositionally biased region" description="Low complexity" evidence="2">
    <location>
        <begin position="185"/>
        <end position="205"/>
    </location>
</feature>
<keyword evidence="1" id="KW-0539">Nucleus</keyword>
<dbReference type="InterPro" id="IPR050797">
    <property type="entry name" value="Carb_Metab_Trans_Reg"/>
</dbReference>
<dbReference type="PROSITE" id="PS50048">
    <property type="entry name" value="ZN2_CY6_FUNGAL_2"/>
    <property type="match status" value="1"/>
</dbReference>
<organism evidence="4 5">
    <name type="scientific">Corynespora cassiicola Philippines</name>
    <dbReference type="NCBI Taxonomy" id="1448308"/>
    <lineage>
        <taxon>Eukaryota</taxon>
        <taxon>Fungi</taxon>
        <taxon>Dikarya</taxon>
        <taxon>Ascomycota</taxon>
        <taxon>Pezizomycotina</taxon>
        <taxon>Dothideomycetes</taxon>
        <taxon>Pleosporomycetidae</taxon>
        <taxon>Pleosporales</taxon>
        <taxon>Corynesporascaceae</taxon>
        <taxon>Corynespora</taxon>
    </lineage>
</organism>